<name>K2P0U8_9FLAO</name>
<keyword evidence="1" id="KW-0472">Membrane</keyword>
<accession>K2P0U8</accession>
<dbReference type="Proteomes" id="UP000007364">
    <property type="component" value="Unassembled WGS sequence"/>
</dbReference>
<proteinExistence type="predicted"/>
<keyword evidence="1" id="KW-1133">Transmembrane helix</keyword>
<evidence type="ECO:0008006" key="4">
    <source>
        <dbReference type="Google" id="ProtNLM"/>
    </source>
</evidence>
<evidence type="ECO:0000256" key="1">
    <source>
        <dbReference type="SAM" id="Phobius"/>
    </source>
</evidence>
<reference evidence="2 3" key="1">
    <citation type="journal article" date="2012" name="J. Bacteriol.">
        <title>Genome Sequence of Galbibacter marinum Type Strain ck-I2-15.</title>
        <authorList>
            <person name="Lai Q."/>
            <person name="Li C."/>
            <person name="Shao Z."/>
        </authorList>
    </citation>
    <scope>NUCLEOTIDE SEQUENCE [LARGE SCALE GENOMIC DNA]</scope>
    <source>
        <strain evidence="3">ck-I2-15</strain>
    </source>
</reference>
<gene>
    <name evidence="2" type="ORF">I215_11374</name>
</gene>
<feature type="transmembrane region" description="Helical" evidence="1">
    <location>
        <begin position="7"/>
        <end position="28"/>
    </location>
</feature>
<feature type="transmembrane region" description="Helical" evidence="1">
    <location>
        <begin position="34"/>
        <end position="53"/>
    </location>
</feature>
<comment type="caution">
    <text evidence="2">The sequence shown here is derived from an EMBL/GenBank/DDBJ whole genome shotgun (WGS) entry which is preliminary data.</text>
</comment>
<dbReference type="OrthoDB" id="1366637at2"/>
<dbReference type="EMBL" id="AMSG01000017">
    <property type="protein sequence ID" value="EKF54668.1"/>
    <property type="molecule type" value="Genomic_DNA"/>
</dbReference>
<dbReference type="STRING" id="555500.I215_11374"/>
<evidence type="ECO:0000313" key="2">
    <source>
        <dbReference type="EMBL" id="EKF54668.1"/>
    </source>
</evidence>
<dbReference type="AlphaFoldDB" id="K2P0U8"/>
<feature type="transmembrane region" description="Helical" evidence="1">
    <location>
        <begin position="60"/>
        <end position="79"/>
    </location>
</feature>
<keyword evidence="1" id="KW-0812">Transmembrane</keyword>
<evidence type="ECO:0000313" key="3">
    <source>
        <dbReference type="Proteomes" id="UP000007364"/>
    </source>
</evidence>
<keyword evidence="3" id="KW-1185">Reference proteome</keyword>
<sequence>MNSSKFLVTLTRVLAYFSLFYAILKGIAIFGGQWFWPNFILGIVGAIVAYLLFKVIKTGGYKWIYAIICVILFSVIRFYEEQLIVYLHNLMS</sequence>
<dbReference type="RefSeq" id="WP_008992114.1">
    <property type="nucleotide sequence ID" value="NZ_AMSG01000017.1"/>
</dbReference>
<organism evidence="2 3">
    <name type="scientific">Galbibacter marinus</name>
    <dbReference type="NCBI Taxonomy" id="555500"/>
    <lineage>
        <taxon>Bacteria</taxon>
        <taxon>Pseudomonadati</taxon>
        <taxon>Bacteroidota</taxon>
        <taxon>Flavobacteriia</taxon>
        <taxon>Flavobacteriales</taxon>
        <taxon>Flavobacteriaceae</taxon>
        <taxon>Galbibacter</taxon>
    </lineage>
</organism>
<protein>
    <recommendedName>
        <fullName evidence="4">Transmembrane protein</fullName>
    </recommendedName>
</protein>